<dbReference type="InParanoid" id="E3NCW3"/>
<feature type="compositionally biased region" description="Acidic residues" evidence="1">
    <location>
        <begin position="55"/>
        <end position="65"/>
    </location>
</feature>
<accession>E3NCW3</accession>
<evidence type="ECO:0000313" key="3">
    <source>
        <dbReference type="Proteomes" id="UP000008281"/>
    </source>
</evidence>
<evidence type="ECO:0000313" key="2">
    <source>
        <dbReference type="EMBL" id="EFO93386.1"/>
    </source>
</evidence>
<dbReference type="Proteomes" id="UP000008281">
    <property type="component" value="Unassembled WGS sequence"/>
</dbReference>
<protein>
    <submittedName>
        <fullName evidence="2">Uncharacterized protein</fullName>
    </submittedName>
</protein>
<organism evidence="3">
    <name type="scientific">Caenorhabditis remanei</name>
    <name type="common">Caenorhabditis vulgaris</name>
    <dbReference type="NCBI Taxonomy" id="31234"/>
    <lineage>
        <taxon>Eukaryota</taxon>
        <taxon>Metazoa</taxon>
        <taxon>Ecdysozoa</taxon>
        <taxon>Nematoda</taxon>
        <taxon>Chromadorea</taxon>
        <taxon>Rhabditida</taxon>
        <taxon>Rhabditina</taxon>
        <taxon>Rhabditomorpha</taxon>
        <taxon>Rhabditoidea</taxon>
        <taxon>Rhabditidae</taxon>
        <taxon>Peloderinae</taxon>
        <taxon>Caenorhabditis</taxon>
    </lineage>
</organism>
<feature type="region of interest" description="Disordered" evidence="1">
    <location>
        <begin position="46"/>
        <end position="70"/>
    </location>
</feature>
<dbReference type="AlphaFoldDB" id="E3NCW3"/>
<keyword evidence="3" id="KW-1185">Reference proteome</keyword>
<reference evidence="2" key="1">
    <citation type="submission" date="2007-07" db="EMBL/GenBank/DDBJ databases">
        <title>PCAP assembly of the Caenorhabditis remanei genome.</title>
        <authorList>
            <consortium name="The Caenorhabditis remanei Sequencing Consortium"/>
            <person name="Wilson R.K."/>
        </authorList>
    </citation>
    <scope>NUCLEOTIDE SEQUENCE [LARGE SCALE GENOMIC DNA]</scope>
    <source>
        <strain evidence="2">PB4641</strain>
    </source>
</reference>
<name>E3NCW3_CAERE</name>
<gene>
    <name evidence="2" type="ORF">CRE_24204</name>
</gene>
<proteinExistence type="predicted"/>
<dbReference type="HOGENOM" id="CLU_1549064_0_0_1"/>
<dbReference type="EMBL" id="DS268603">
    <property type="protein sequence ID" value="EFO93386.1"/>
    <property type="molecule type" value="Genomic_DNA"/>
</dbReference>
<evidence type="ECO:0000256" key="1">
    <source>
        <dbReference type="SAM" id="MobiDB-lite"/>
    </source>
</evidence>
<sequence>MNNQSFSNSSRSSSLESIILLIAHHNEESNQEGEVAPISRRSNYSVSPYYTESSSSDEEEEIEVERDEHAQNVLSLSRPTDQEILNTESHLDLLYWDVSEEERNSIIEDLNILDTLIFLISHLLDEEPLSEILSVIETGTVKNFCLLTADKVKFRMHIFLLSAQISLTPLARI</sequence>